<keyword evidence="2" id="KW-1185">Reference proteome</keyword>
<dbReference type="AlphaFoldDB" id="A0A1G6TLF7"/>
<accession>A0A1G6TLF7</accession>
<dbReference type="STRING" id="390242.SAMN04488024_10556"/>
<organism evidence="1 2">
    <name type="scientific">Pedobacter soli</name>
    <dbReference type="NCBI Taxonomy" id="390242"/>
    <lineage>
        <taxon>Bacteria</taxon>
        <taxon>Pseudomonadati</taxon>
        <taxon>Bacteroidota</taxon>
        <taxon>Sphingobacteriia</taxon>
        <taxon>Sphingobacteriales</taxon>
        <taxon>Sphingobacteriaceae</taxon>
        <taxon>Pedobacter</taxon>
    </lineage>
</organism>
<proteinExistence type="predicted"/>
<evidence type="ECO:0000313" key="2">
    <source>
        <dbReference type="Proteomes" id="UP000199455"/>
    </source>
</evidence>
<sequence length="345" mass="39367">MVQLRIRLIILFSWPYTQGFNVLKSFFVLQLLQNVKAIVIELAFCSICRVKKFTILFLALLFGKRMHAQEVKSPSSSSVPASKSLFNPEHKRNFSRKGDFYFHWGYNSSWYGKSDIRFQGPNYDFTLKDVVAHDRQSKLSWDYLNPGLITVPQYNIRVGYFIKDNYSISIGWDHMKYVMDIPQTVAITGHIGANISHENAPTGALAGDYNGQSINVKESMLTYEHTDGFNYANIEVERYDDIWVAPGGKTSLTLETGLGGGLMVPRSDVRLFGQGRNNHFSISGYGVSAKVGLKFYIWKNFYLQNTTKFGATNLTNVHTTGWDEFDKASQKINYIENIWLFGVQF</sequence>
<dbReference type="Proteomes" id="UP000199455">
    <property type="component" value="Unassembled WGS sequence"/>
</dbReference>
<name>A0A1G6TLF7_9SPHI</name>
<gene>
    <name evidence="1" type="ORF">SAMN04488024_10556</name>
</gene>
<dbReference type="EMBL" id="FMZH01000005">
    <property type="protein sequence ID" value="SDD29918.1"/>
    <property type="molecule type" value="Genomic_DNA"/>
</dbReference>
<protein>
    <submittedName>
        <fullName evidence="1">Uncharacterized protein</fullName>
    </submittedName>
</protein>
<evidence type="ECO:0000313" key="1">
    <source>
        <dbReference type="EMBL" id="SDD29918.1"/>
    </source>
</evidence>
<reference evidence="2" key="1">
    <citation type="submission" date="2016-10" db="EMBL/GenBank/DDBJ databases">
        <authorList>
            <person name="Varghese N."/>
            <person name="Submissions S."/>
        </authorList>
    </citation>
    <scope>NUCLEOTIDE SEQUENCE [LARGE SCALE GENOMIC DNA]</scope>
    <source>
        <strain evidence="2">DSM 18609</strain>
    </source>
</reference>